<keyword evidence="6 8" id="KW-1133">Transmembrane helix</keyword>
<feature type="transmembrane region" description="Helical" evidence="8">
    <location>
        <begin position="122"/>
        <end position="143"/>
    </location>
</feature>
<dbReference type="GO" id="GO:0009103">
    <property type="term" value="P:lipopolysaccharide biosynthetic process"/>
    <property type="evidence" value="ECO:0007669"/>
    <property type="project" value="UniProtKB-ARBA"/>
</dbReference>
<comment type="subcellular location">
    <subcellularLocation>
        <location evidence="1">Cell membrane</location>
        <topology evidence="1">Multi-pass membrane protein</topology>
    </subcellularLocation>
</comment>
<dbReference type="PANTHER" id="PTHR33908:SF11">
    <property type="entry name" value="MEMBRANE PROTEIN"/>
    <property type="match status" value="1"/>
</dbReference>
<evidence type="ECO:0000256" key="5">
    <source>
        <dbReference type="ARBA" id="ARBA00022692"/>
    </source>
</evidence>
<sequence>MLRCRTLVISINPKFKNDTPLVYSPVDFRKVACLMNTLVPRLVSGALAGISGLALWEIVQLKGAVLVERPSLASAAAACCVVSALIGVAGCLVPNRFWEQVLQKAKNGCRIFSEATNPADHWLGSLLLSFSMIVYFVVMINLIPQQPKPANNDQAAFLTQAKTVQESGGATVLMRQLFAGDYKEANQHPLYVALLSFFPDYEAGKRLSAMFGLLALLIFSIGIARQYGNLTGGLTGFLLSVNVAYCQLTGRVVCEGLLLFFVACLWLIVLRLPDLRAALKIPYVPLIGLGLMLGLAWLTKGTALLLLLGLLLWLCSYAVNWSGLCSRFKKQSHTNTESAAAPTQTQTTTASLKTILVSVCLLVASFAVIASPLLVRNARVYGSPTFNANSYLMFQDEFTEPHALAKQGSLSQAARNYLQTHSVATIVKREVKGLLWQVFIFLRSLGPLPFEEGRLFFGLLAVPFLLVGLLSETGPARRLYLIWMLLFWLAFAWYLPIAAGERFLMPLLLPTLAFVSLGLVRAGQVILQRRAA</sequence>
<evidence type="ECO:0000256" key="7">
    <source>
        <dbReference type="ARBA" id="ARBA00023136"/>
    </source>
</evidence>
<keyword evidence="10" id="KW-1185">Reference proteome</keyword>
<dbReference type="AlphaFoldDB" id="A0A517RA73"/>
<evidence type="ECO:0000256" key="2">
    <source>
        <dbReference type="ARBA" id="ARBA00022475"/>
    </source>
</evidence>
<evidence type="ECO:0000256" key="8">
    <source>
        <dbReference type="SAM" id="Phobius"/>
    </source>
</evidence>
<evidence type="ECO:0000313" key="9">
    <source>
        <dbReference type="EMBL" id="QDT40673.1"/>
    </source>
</evidence>
<dbReference type="EMBL" id="CP036269">
    <property type="protein sequence ID" value="QDT40673.1"/>
    <property type="molecule type" value="Genomic_DNA"/>
</dbReference>
<feature type="transmembrane region" description="Helical" evidence="8">
    <location>
        <begin position="479"/>
        <end position="497"/>
    </location>
</feature>
<feature type="transmembrane region" description="Helical" evidence="8">
    <location>
        <begin position="355"/>
        <end position="375"/>
    </location>
</feature>
<feature type="transmembrane region" description="Helical" evidence="8">
    <location>
        <begin position="71"/>
        <end position="95"/>
    </location>
</feature>
<keyword evidence="3" id="KW-0328">Glycosyltransferase</keyword>
<keyword evidence="2" id="KW-1003">Cell membrane</keyword>
<evidence type="ECO:0000256" key="1">
    <source>
        <dbReference type="ARBA" id="ARBA00004651"/>
    </source>
</evidence>
<name>A0A517RA73_9PLAN</name>
<feature type="transmembrane region" description="Helical" evidence="8">
    <location>
        <begin position="38"/>
        <end position="59"/>
    </location>
</feature>
<evidence type="ECO:0000313" key="10">
    <source>
        <dbReference type="Proteomes" id="UP000317171"/>
    </source>
</evidence>
<dbReference type="GO" id="GO:0005886">
    <property type="term" value="C:plasma membrane"/>
    <property type="evidence" value="ECO:0007669"/>
    <property type="project" value="UniProtKB-SubCell"/>
</dbReference>
<keyword evidence="7 8" id="KW-0472">Membrane</keyword>
<accession>A0A517RA73</accession>
<keyword evidence="4" id="KW-0808">Transferase</keyword>
<feature type="transmembrane region" description="Helical" evidence="8">
    <location>
        <begin position="207"/>
        <end position="228"/>
    </location>
</feature>
<feature type="transmembrane region" description="Helical" evidence="8">
    <location>
        <begin position="248"/>
        <end position="269"/>
    </location>
</feature>
<evidence type="ECO:0000256" key="6">
    <source>
        <dbReference type="ARBA" id="ARBA00022989"/>
    </source>
</evidence>
<gene>
    <name evidence="9" type="ORF">Pan241w_07310</name>
</gene>
<evidence type="ECO:0008006" key="11">
    <source>
        <dbReference type="Google" id="ProtNLM"/>
    </source>
</evidence>
<feature type="transmembrane region" description="Helical" evidence="8">
    <location>
        <begin position="304"/>
        <end position="324"/>
    </location>
</feature>
<dbReference type="InterPro" id="IPR050297">
    <property type="entry name" value="LipidA_mod_glycosyltrf_83"/>
</dbReference>
<dbReference type="PANTHER" id="PTHR33908">
    <property type="entry name" value="MANNOSYLTRANSFERASE YKCB-RELATED"/>
    <property type="match status" value="1"/>
</dbReference>
<dbReference type="GO" id="GO:0016763">
    <property type="term" value="F:pentosyltransferase activity"/>
    <property type="evidence" value="ECO:0007669"/>
    <property type="project" value="TreeGrafter"/>
</dbReference>
<feature type="transmembrane region" description="Helical" evidence="8">
    <location>
        <begin position="281"/>
        <end position="298"/>
    </location>
</feature>
<organism evidence="9 10">
    <name type="scientific">Gimesia alba</name>
    <dbReference type="NCBI Taxonomy" id="2527973"/>
    <lineage>
        <taxon>Bacteria</taxon>
        <taxon>Pseudomonadati</taxon>
        <taxon>Planctomycetota</taxon>
        <taxon>Planctomycetia</taxon>
        <taxon>Planctomycetales</taxon>
        <taxon>Planctomycetaceae</taxon>
        <taxon>Gimesia</taxon>
    </lineage>
</organism>
<evidence type="ECO:0000256" key="4">
    <source>
        <dbReference type="ARBA" id="ARBA00022679"/>
    </source>
</evidence>
<feature type="transmembrane region" description="Helical" evidence="8">
    <location>
        <begin position="503"/>
        <end position="520"/>
    </location>
</feature>
<reference evidence="9 10" key="1">
    <citation type="submission" date="2019-02" db="EMBL/GenBank/DDBJ databases">
        <title>Deep-cultivation of Planctomycetes and their phenomic and genomic characterization uncovers novel biology.</title>
        <authorList>
            <person name="Wiegand S."/>
            <person name="Jogler M."/>
            <person name="Boedeker C."/>
            <person name="Pinto D."/>
            <person name="Vollmers J."/>
            <person name="Rivas-Marin E."/>
            <person name="Kohn T."/>
            <person name="Peeters S.H."/>
            <person name="Heuer A."/>
            <person name="Rast P."/>
            <person name="Oberbeckmann S."/>
            <person name="Bunk B."/>
            <person name="Jeske O."/>
            <person name="Meyerdierks A."/>
            <person name="Storesund J.E."/>
            <person name="Kallscheuer N."/>
            <person name="Luecker S."/>
            <person name="Lage O.M."/>
            <person name="Pohl T."/>
            <person name="Merkel B.J."/>
            <person name="Hornburger P."/>
            <person name="Mueller R.-W."/>
            <person name="Bruemmer F."/>
            <person name="Labrenz M."/>
            <person name="Spormann A.M."/>
            <person name="Op den Camp H."/>
            <person name="Overmann J."/>
            <person name="Amann R."/>
            <person name="Jetten M.S.M."/>
            <person name="Mascher T."/>
            <person name="Medema M.H."/>
            <person name="Devos D.P."/>
            <person name="Kaster A.-K."/>
            <person name="Ovreas L."/>
            <person name="Rohde M."/>
            <person name="Galperin M.Y."/>
            <person name="Jogler C."/>
        </authorList>
    </citation>
    <scope>NUCLEOTIDE SEQUENCE [LARGE SCALE GENOMIC DNA]</scope>
    <source>
        <strain evidence="9 10">Pan241w</strain>
    </source>
</reference>
<protein>
    <recommendedName>
        <fullName evidence="11">Glycosyltransferase RgtA/B/C/D-like domain-containing protein</fullName>
    </recommendedName>
</protein>
<dbReference type="Proteomes" id="UP000317171">
    <property type="component" value="Chromosome"/>
</dbReference>
<feature type="transmembrane region" description="Helical" evidence="8">
    <location>
        <begin position="455"/>
        <end position="472"/>
    </location>
</feature>
<proteinExistence type="predicted"/>
<evidence type="ECO:0000256" key="3">
    <source>
        <dbReference type="ARBA" id="ARBA00022676"/>
    </source>
</evidence>
<dbReference type="KEGG" id="gaz:Pan241w_07310"/>
<keyword evidence="5 8" id="KW-0812">Transmembrane</keyword>